<dbReference type="InterPro" id="IPR036188">
    <property type="entry name" value="FAD/NAD-bd_sf"/>
</dbReference>
<dbReference type="PRINTS" id="PR00411">
    <property type="entry name" value="PNDRDTASEI"/>
</dbReference>
<keyword evidence="5" id="KW-0809">Transit peptide</keyword>
<organism evidence="12 13">
    <name type="scientific">Rhodocytophaga rosea</name>
    <dbReference type="NCBI Taxonomy" id="2704465"/>
    <lineage>
        <taxon>Bacteria</taxon>
        <taxon>Pseudomonadati</taxon>
        <taxon>Bacteroidota</taxon>
        <taxon>Cytophagia</taxon>
        <taxon>Cytophagales</taxon>
        <taxon>Rhodocytophagaceae</taxon>
        <taxon>Rhodocytophaga</taxon>
    </lineage>
</organism>
<dbReference type="EC" id="1.6.5.9" evidence="2"/>
<evidence type="ECO:0000259" key="10">
    <source>
        <dbReference type="Pfam" id="PF07992"/>
    </source>
</evidence>
<evidence type="ECO:0000256" key="7">
    <source>
        <dbReference type="ARBA" id="ARBA00023027"/>
    </source>
</evidence>
<evidence type="ECO:0000259" key="11">
    <source>
        <dbReference type="Pfam" id="PF22366"/>
    </source>
</evidence>
<keyword evidence="7" id="KW-0520">NAD</keyword>
<evidence type="ECO:0000256" key="5">
    <source>
        <dbReference type="ARBA" id="ARBA00022946"/>
    </source>
</evidence>
<comment type="similarity">
    <text evidence="1">Belongs to the NADH dehydrogenase family.</text>
</comment>
<dbReference type="Pfam" id="PF07992">
    <property type="entry name" value="Pyr_redox_2"/>
    <property type="match status" value="1"/>
</dbReference>
<feature type="domain" description="FAD/NAD(P)-binding" evidence="10">
    <location>
        <begin position="18"/>
        <end position="337"/>
    </location>
</feature>
<keyword evidence="13" id="KW-1185">Reference proteome</keyword>
<dbReference type="InterPro" id="IPR054585">
    <property type="entry name" value="NDH2-like_C"/>
</dbReference>
<name>A0A6C0GT16_9BACT</name>
<evidence type="ECO:0000313" key="12">
    <source>
        <dbReference type="EMBL" id="QHT71166.1"/>
    </source>
</evidence>
<evidence type="ECO:0000256" key="1">
    <source>
        <dbReference type="ARBA" id="ARBA00005272"/>
    </source>
</evidence>
<dbReference type="PANTHER" id="PTHR43706">
    <property type="entry name" value="NADH DEHYDROGENASE"/>
    <property type="match status" value="1"/>
</dbReference>
<dbReference type="KEGG" id="rhoz:GXP67_33195"/>
<evidence type="ECO:0000256" key="4">
    <source>
        <dbReference type="ARBA" id="ARBA00022827"/>
    </source>
</evidence>
<dbReference type="PRINTS" id="PR00368">
    <property type="entry name" value="FADPNR"/>
</dbReference>
<dbReference type="SUPFAM" id="SSF51905">
    <property type="entry name" value="FAD/NAD(P)-binding domain"/>
    <property type="match status" value="1"/>
</dbReference>
<comment type="catalytic activity">
    <reaction evidence="8">
        <text>a quinone + NADH + H(+) = a quinol + NAD(+)</text>
        <dbReference type="Rhea" id="RHEA:46160"/>
        <dbReference type="ChEBI" id="CHEBI:15378"/>
        <dbReference type="ChEBI" id="CHEBI:24646"/>
        <dbReference type="ChEBI" id="CHEBI:57540"/>
        <dbReference type="ChEBI" id="CHEBI:57945"/>
        <dbReference type="ChEBI" id="CHEBI:132124"/>
        <dbReference type="EC" id="1.6.5.9"/>
    </reaction>
</comment>
<evidence type="ECO:0000256" key="6">
    <source>
        <dbReference type="ARBA" id="ARBA00023002"/>
    </source>
</evidence>
<dbReference type="Gene3D" id="3.50.50.100">
    <property type="match status" value="1"/>
</dbReference>
<dbReference type="RefSeq" id="WP_162447108.1">
    <property type="nucleotide sequence ID" value="NZ_CP048222.1"/>
</dbReference>
<evidence type="ECO:0000256" key="3">
    <source>
        <dbReference type="ARBA" id="ARBA00022630"/>
    </source>
</evidence>
<keyword evidence="9" id="KW-0472">Membrane</keyword>
<evidence type="ECO:0000313" key="13">
    <source>
        <dbReference type="Proteomes" id="UP000480178"/>
    </source>
</evidence>
<sequence length="455" mass="51207">MSETDEFSIRIPETNKPRIVLIGGGFGGLEFAKLLSDENVQLVMFDRHNYHTFQPLLYQVATAGLEPDSIASPLRKLFDKKKNFYFRMALVNEIIPEQNTILTSIGKLRYDILVISVGTKTNYFGNQELIKKCFPLKQIPQALDLRSNILQNFEKAVLVNNPDDLNALMNYTVVGGGPTGVELAGALAELKKHILPRDYPELDFKQMNIYLLEGSPRILAAMSEKSSKEAKKYLEDLGVIVRVNTVVESFDGRTVFLKDKSTITSNTLVWAAGVTGNMIPGLAPESIVGRASRLKVDEYNRVAGYKNIYAIGDIAAMITPELPLGHPMVAPVAMQQGRHLAKNFNRIFNKKESPKPFKYFDKGSMATIGRNRAVVDMPKGLHFNGLLAWFVWMFVHLMYLIGFRSKMVVLLNWMYGYFTFDKNTRLIIRPFVKPNNPVIKNPEKARAVSGYDTAV</sequence>
<keyword evidence="9" id="KW-1133">Transmembrane helix</keyword>
<dbReference type="Proteomes" id="UP000480178">
    <property type="component" value="Chromosome"/>
</dbReference>
<evidence type="ECO:0000256" key="9">
    <source>
        <dbReference type="SAM" id="Phobius"/>
    </source>
</evidence>
<protein>
    <recommendedName>
        <fullName evidence="2">NADH:ubiquinone reductase (non-electrogenic)</fullName>
        <ecNumber evidence="2">1.6.5.9</ecNumber>
    </recommendedName>
</protein>
<feature type="transmembrane region" description="Helical" evidence="9">
    <location>
        <begin position="381"/>
        <end position="401"/>
    </location>
</feature>
<keyword evidence="6" id="KW-0560">Oxidoreductase</keyword>
<evidence type="ECO:0000256" key="2">
    <source>
        <dbReference type="ARBA" id="ARBA00012637"/>
    </source>
</evidence>
<dbReference type="PANTHER" id="PTHR43706:SF47">
    <property type="entry name" value="EXTERNAL NADH-UBIQUINONE OXIDOREDUCTASE 1, MITOCHONDRIAL-RELATED"/>
    <property type="match status" value="1"/>
</dbReference>
<keyword evidence="4" id="KW-0274">FAD</keyword>
<gene>
    <name evidence="12" type="ORF">GXP67_33195</name>
</gene>
<proteinExistence type="inferred from homology"/>
<dbReference type="Pfam" id="PF22366">
    <property type="entry name" value="NDH2_C"/>
    <property type="match status" value="1"/>
</dbReference>
<accession>A0A6C0GT16</accession>
<reference evidence="12 13" key="1">
    <citation type="submission" date="2020-01" db="EMBL/GenBank/DDBJ databases">
        <authorList>
            <person name="Kim M.K."/>
        </authorList>
    </citation>
    <scope>NUCLEOTIDE SEQUENCE [LARGE SCALE GENOMIC DNA]</scope>
    <source>
        <strain evidence="12 13">172606-1</strain>
    </source>
</reference>
<dbReference type="GO" id="GO:0050136">
    <property type="term" value="F:NADH dehydrogenase (quinone) (non-electrogenic) activity"/>
    <property type="evidence" value="ECO:0007669"/>
    <property type="project" value="UniProtKB-EC"/>
</dbReference>
<feature type="domain" description="External alternative NADH-ubiquinone oxidoreductase-like C-terminal" evidence="11">
    <location>
        <begin position="362"/>
        <end position="415"/>
    </location>
</feature>
<keyword evidence="3" id="KW-0285">Flavoprotein</keyword>
<keyword evidence="9" id="KW-0812">Transmembrane</keyword>
<dbReference type="EMBL" id="CP048222">
    <property type="protein sequence ID" value="QHT71166.1"/>
    <property type="molecule type" value="Genomic_DNA"/>
</dbReference>
<dbReference type="InterPro" id="IPR023753">
    <property type="entry name" value="FAD/NAD-binding_dom"/>
</dbReference>
<evidence type="ECO:0000256" key="8">
    <source>
        <dbReference type="ARBA" id="ARBA00047599"/>
    </source>
</evidence>
<dbReference type="AlphaFoldDB" id="A0A6C0GT16"/>
<dbReference type="InterPro" id="IPR045024">
    <property type="entry name" value="NDH-2"/>
</dbReference>